<keyword evidence="1" id="KW-0596">Phosphopantetheine</keyword>
<dbReference type="GO" id="GO:0031177">
    <property type="term" value="F:phosphopantetheine binding"/>
    <property type="evidence" value="ECO:0007669"/>
    <property type="project" value="InterPro"/>
</dbReference>
<proteinExistence type="predicted"/>
<feature type="region of interest" description="Disordered" evidence="3">
    <location>
        <begin position="1656"/>
        <end position="1701"/>
    </location>
</feature>
<feature type="compositionally biased region" description="Basic and acidic residues" evidence="3">
    <location>
        <begin position="1345"/>
        <end position="1354"/>
    </location>
</feature>
<dbReference type="SMART" id="SM00823">
    <property type="entry name" value="PKS_PP"/>
    <property type="match status" value="1"/>
</dbReference>
<dbReference type="InterPro" id="IPR020806">
    <property type="entry name" value="PKS_PP-bd"/>
</dbReference>
<dbReference type="PANTHER" id="PTHR43201:SF10">
    <property type="entry name" value="CARRIER DOMAIN-CONTAINING PROTEIN"/>
    <property type="match status" value="1"/>
</dbReference>
<sequence length="1701" mass="187495">MSRENSESPQYSAQGLSSIPESPRLRESWQSLKTLSDSLEQGNGPWATLDLIRYHSKLSRSARTDNPFADPSDSAELIKHTGNQIKQTYQSLADFIPEKPEAALRVTSVDRYISHEYLKEFVSDFSLPVESQGTRKPVISIALPNGPLLAAMCMAVTAHYIASPVNPAAGSQQFQADILQAGAKCILTTNEDYVKLGLGEWLTKENDILVLVVDLDEDMRIAITTTDGTPVPAQEPAPPNQPDDIALILFTSGTSGTKKVVPITTHSIVAGVAFVIESWALTEDDVCLNMMPLYHVGGLIRNIFAPIFSGGSTVCCPAFDPNCFWDVVETGLPTWYYASPSMHSLILAESLQRPQALEKAEIRLVCNAAGGLLPSLATQIRDTFDSVVLPSYGMTECMPISTPPVDYKLDRPGTSGITAGPDMKILDHDFVTVASGTIGRICIRGAPLFPGYLQPDGTIDTSALNEDGWFDTGDLGYMDEDGYLFITGRSKEVINRGGELISPFEVENAIVAAALKSDSPLHGRVEQALAFSVPHDVLQEVVGVVLVTPKDLPRADLKLLHSSLKSSLQSVKWPTLVVYMDDLPKRNNKVMRIKLAERLSLPGLTDDWPYIHRHWEAVCPPPDAELSTPIECAQCPVDLEFLFKEISSIMPDGTAFCLRAIPEDRSLQVVMAPSSQDKPPLHDKLPNYLRDRLVANIAGYMIPQKIQSLPTPLPVDSSGNVDDDALQKCLEELQASASDGQGDSSVVGTVTKAFASVLNLTISDVPADGDFFDLGGDSLKAGRLLSVLRAEFNVHIPIDAIFQNSSPKTMSTDILERLPDDWDTTTQGSKEETFIPEGCEETFSSRRPLLMALQLLPMIVFYPTRRAAQWTIFMVFLAATQQWRTTQFVPGRLFNLTLAILVARLTTKAFAPFFGIAAKWLIVGRYKEGIYPMWGSYHTRWWLVQKIVDICGHGLFAQTKFTNTLYLRLMGAKIGRNVSLKGVQTGEWDLIHIDDDAVLENCTIRPFAGERNTTMYLGKIRIGRNACVGMKSIVAPGTSVPDNACIGANSSSWEVEDAADEANRDLLVSKIPGVHWALEWLVTQPMVIMAFVVSLMPWYAGLLGLVISEPVNTNNPLYSILMWFAATHRVGFHYLALVLRMGLSPFILFGFTLVVKWTLDMVFGILEPSPAKGRSEVQKWRTSIIKSLFSVKSLHDMTELTGQHYEFTSIALRMLGARVGRRVYWPGTGPSIGDYHLLNIGNDVVFGSRANLVTSDGIGSEPIKIEDRAMIADRVTLLPGVVVGEKTTMGSGALTKRNGYYADGNTFVGSKKGDAVCLGAGTTPPSSRKGSRVPDSLSLSSATTSKREVDIESNHRDVSSFSSIDIKSRNNTSGLDPEDTSPFGRAFYLKKAPYKVYGLGRIILYSAVTTIMTAVYWNVPSISSIQIVARIFHDQHHFLGRERWFDAPIMYLLFFAFIAILTTLQTIVALAVVIGSKWILLGRRQPGNYDWDKSPYCQRWQLYLTIEKLRRYCFRGHGILGMLTGTHWLVMYFRALGGNIGDDCALFANGRPSLMFTEPDLITIGDRTVVDDASVVAHINTRGKFDLNRLEIGNRCLLRSGSRLLSGAMMRDDSALLEHTLVMGGDVVEKGWTMQGWPAGRFHGRRISFSENNENRELAKRSSTAATSRTDLSNMASEKRSECLQGLEKPETLRLSRSQLG</sequence>
<evidence type="ECO:0000313" key="7">
    <source>
        <dbReference type="Proteomes" id="UP001265746"/>
    </source>
</evidence>
<dbReference type="SUPFAM" id="SSF56801">
    <property type="entry name" value="Acetyl-CoA synthetase-like"/>
    <property type="match status" value="1"/>
</dbReference>
<feature type="domain" description="Carrier" evidence="5">
    <location>
        <begin position="741"/>
        <end position="818"/>
    </location>
</feature>
<dbReference type="InterPro" id="IPR042099">
    <property type="entry name" value="ANL_N_sf"/>
</dbReference>
<protein>
    <recommendedName>
        <fullName evidence="5">Carrier domain-containing protein</fullName>
    </recommendedName>
</protein>
<evidence type="ECO:0000256" key="2">
    <source>
        <dbReference type="ARBA" id="ARBA00022553"/>
    </source>
</evidence>
<dbReference type="InterPro" id="IPR036736">
    <property type="entry name" value="ACP-like_sf"/>
</dbReference>
<gene>
    <name evidence="6" type="ORF">N8I77_009699</name>
</gene>
<dbReference type="InterPro" id="IPR009081">
    <property type="entry name" value="PP-bd_ACP"/>
</dbReference>
<keyword evidence="4" id="KW-0472">Membrane</keyword>
<name>A0AAD9W0X6_PHOAM</name>
<evidence type="ECO:0000313" key="6">
    <source>
        <dbReference type="EMBL" id="KAK2603228.1"/>
    </source>
</evidence>
<dbReference type="SUPFAM" id="SSF47336">
    <property type="entry name" value="ACP-like"/>
    <property type="match status" value="1"/>
</dbReference>
<dbReference type="Pfam" id="PF00501">
    <property type="entry name" value="AMP-binding"/>
    <property type="match status" value="1"/>
</dbReference>
<keyword evidence="7" id="KW-1185">Reference proteome</keyword>
<keyword evidence="4" id="KW-0812">Transmembrane</keyword>
<dbReference type="Gene3D" id="3.40.50.12780">
    <property type="entry name" value="N-terminal domain of ligase-like"/>
    <property type="match status" value="1"/>
</dbReference>
<feature type="transmembrane region" description="Helical" evidence="4">
    <location>
        <begin position="1449"/>
        <end position="1474"/>
    </location>
</feature>
<dbReference type="Gene3D" id="1.10.1200.10">
    <property type="entry name" value="ACP-like"/>
    <property type="match status" value="1"/>
</dbReference>
<dbReference type="Pfam" id="PF00550">
    <property type="entry name" value="PP-binding"/>
    <property type="match status" value="1"/>
</dbReference>
<evidence type="ECO:0000259" key="5">
    <source>
        <dbReference type="PROSITE" id="PS50075"/>
    </source>
</evidence>
<feature type="transmembrane region" description="Helical" evidence="4">
    <location>
        <begin position="1086"/>
        <end position="1108"/>
    </location>
</feature>
<dbReference type="EMBL" id="JAUJFL010000005">
    <property type="protein sequence ID" value="KAK2603228.1"/>
    <property type="molecule type" value="Genomic_DNA"/>
</dbReference>
<feature type="compositionally biased region" description="Basic and acidic residues" evidence="3">
    <location>
        <begin position="1677"/>
        <end position="1694"/>
    </location>
</feature>
<dbReference type="GO" id="GO:0031956">
    <property type="term" value="F:medium-chain fatty acid-CoA ligase activity"/>
    <property type="evidence" value="ECO:0007669"/>
    <property type="project" value="TreeGrafter"/>
</dbReference>
<comment type="caution">
    <text evidence="6">The sequence shown here is derived from an EMBL/GenBank/DDBJ whole genome shotgun (WGS) entry which is preliminary data.</text>
</comment>
<dbReference type="PROSITE" id="PS50075">
    <property type="entry name" value="CARRIER"/>
    <property type="match status" value="1"/>
</dbReference>
<dbReference type="PANTHER" id="PTHR43201">
    <property type="entry name" value="ACYL-COA SYNTHETASE"/>
    <property type="match status" value="1"/>
</dbReference>
<evidence type="ECO:0000256" key="3">
    <source>
        <dbReference type="SAM" id="MobiDB-lite"/>
    </source>
</evidence>
<dbReference type="GO" id="GO:0006631">
    <property type="term" value="P:fatty acid metabolic process"/>
    <property type="evidence" value="ECO:0007669"/>
    <property type="project" value="TreeGrafter"/>
</dbReference>
<reference evidence="6" key="1">
    <citation type="submission" date="2023-06" db="EMBL/GenBank/DDBJ databases">
        <authorList>
            <person name="Noh H."/>
        </authorList>
    </citation>
    <scope>NUCLEOTIDE SEQUENCE</scope>
    <source>
        <strain evidence="6">DUCC20226</strain>
    </source>
</reference>
<organism evidence="6 7">
    <name type="scientific">Phomopsis amygdali</name>
    <name type="common">Fusicoccum amygdali</name>
    <dbReference type="NCBI Taxonomy" id="1214568"/>
    <lineage>
        <taxon>Eukaryota</taxon>
        <taxon>Fungi</taxon>
        <taxon>Dikarya</taxon>
        <taxon>Ascomycota</taxon>
        <taxon>Pezizomycotina</taxon>
        <taxon>Sordariomycetes</taxon>
        <taxon>Sordariomycetidae</taxon>
        <taxon>Diaporthales</taxon>
        <taxon>Diaporthaceae</taxon>
        <taxon>Diaporthe</taxon>
    </lineage>
</organism>
<dbReference type="InterPro" id="IPR011004">
    <property type="entry name" value="Trimer_LpxA-like_sf"/>
</dbReference>
<keyword evidence="2" id="KW-0597">Phosphoprotein</keyword>
<accession>A0AAD9W0X6</accession>
<dbReference type="Gene3D" id="3.30.300.30">
    <property type="match status" value="1"/>
</dbReference>
<dbReference type="InterPro" id="IPR000873">
    <property type="entry name" value="AMP-dep_synth/lig_dom"/>
</dbReference>
<dbReference type="Proteomes" id="UP001265746">
    <property type="component" value="Unassembled WGS sequence"/>
</dbReference>
<feature type="transmembrane region" description="Helical" evidence="4">
    <location>
        <begin position="1396"/>
        <end position="1417"/>
    </location>
</feature>
<dbReference type="InterPro" id="IPR045851">
    <property type="entry name" value="AMP-bd_C_sf"/>
</dbReference>
<feature type="compositionally biased region" description="Polar residues" evidence="3">
    <location>
        <begin position="7"/>
        <end position="20"/>
    </location>
</feature>
<feature type="compositionally biased region" description="Polar residues" evidence="3">
    <location>
        <begin position="1661"/>
        <end position="1676"/>
    </location>
</feature>
<dbReference type="SUPFAM" id="SSF51161">
    <property type="entry name" value="Trimeric LpxA-like enzymes"/>
    <property type="match status" value="3"/>
</dbReference>
<feature type="region of interest" description="Disordered" evidence="3">
    <location>
        <begin position="1320"/>
        <end position="1354"/>
    </location>
</feature>
<evidence type="ECO:0000256" key="1">
    <source>
        <dbReference type="ARBA" id="ARBA00022450"/>
    </source>
</evidence>
<keyword evidence="4" id="KW-1133">Transmembrane helix</keyword>
<evidence type="ECO:0000256" key="4">
    <source>
        <dbReference type="SAM" id="Phobius"/>
    </source>
</evidence>
<feature type="region of interest" description="Disordered" evidence="3">
    <location>
        <begin position="1"/>
        <end position="23"/>
    </location>
</feature>
<dbReference type="Gene3D" id="2.160.10.10">
    <property type="entry name" value="Hexapeptide repeat proteins"/>
    <property type="match status" value="2"/>
</dbReference>